<proteinExistence type="predicted"/>
<dbReference type="EMBL" id="PITJ01000444">
    <property type="protein sequence ID" value="TBU02619.1"/>
    <property type="molecule type" value="Genomic_DNA"/>
</dbReference>
<protein>
    <submittedName>
        <fullName evidence="1">Uncharacterized protein</fullName>
    </submittedName>
</protein>
<sequence length="510" mass="59858">MFFYIFISLASIESDYDCIDILEDPTTKGNMYLEIPSSYSHNSDIFEHIMKINRDYGIKEYVKIIELASFYYDEIKKYTNESSHQFLLHFTTIICYIVYNNVGSESLKKYRPELLFNLISFGKFIEIYISDVEIGSLVKEALISCLIKIFRLKENVDFSENQDVRKAIERFIDPKNILNIMYNEEPRLICSEKNDINFHKLGNELSNATFEYFFVFFSVLKSDFFVKNFNIVLGSTVGSSVTDINVDESFQNSTKTAINILIEVINDFDHDKRLKILEYISKPIFKDVLKNQSELNTIFDFPRNRITSYSDPKVSRFPGVFIELFCQEADVNRINVLYDFLIEKTKQEYHKYISAIICLKAFCLKDGILEQNKAIRIIMEFIFLAKVLKIESEKTVNVKEIQRYRNAYIDAMKKAIGIQNMKYAINTDTGFLDESKVPRSSILLEIFVLVDLFSNDEFKKFLNTEINKKSEGNQNKRPGNSDQVKTDYLIYIFKHENTRPKKSLKRMFFF</sequence>
<reference evidence="1 2" key="1">
    <citation type="submission" date="2017-12" db="EMBL/GenBank/DDBJ databases">
        <authorList>
            <person name="Pombert J.-F."/>
            <person name="Haag K.L."/>
            <person name="Ebert D."/>
        </authorList>
    </citation>
    <scope>NUCLEOTIDE SEQUENCE [LARGE SCALE GENOMIC DNA]</scope>
    <source>
        <strain evidence="1">FI-OER-3-3</strain>
    </source>
</reference>
<name>A0A4Q9L4Y4_9MICR</name>
<evidence type="ECO:0000313" key="2">
    <source>
        <dbReference type="Proteomes" id="UP000292362"/>
    </source>
</evidence>
<dbReference type="AlphaFoldDB" id="A0A4Q9L4Y4"/>
<evidence type="ECO:0000313" key="1">
    <source>
        <dbReference type="EMBL" id="TBU02619.1"/>
    </source>
</evidence>
<gene>
    <name evidence="1" type="ORF">CWI37_0444p0010</name>
</gene>
<dbReference type="Proteomes" id="UP000292362">
    <property type="component" value="Unassembled WGS sequence"/>
</dbReference>
<organism evidence="1 2">
    <name type="scientific">Hamiltosporidium tvaerminnensis</name>
    <dbReference type="NCBI Taxonomy" id="1176355"/>
    <lineage>
        <taxon>Eukaryota</taxon>
        <taxon>Fungi</taxon>
        <taxon>Fungi incertae sedis</taxon>
        <taxon>Microsporidia</taxon>
        <taxon>Dubosqiidae</taxon>
        <taxon>Hamiltosporidium</taxon>
    </lineage>
</organism>
<dbReference type="VEuPathDB" id="MicrosporidiaDB:CWI37_0444p0010"/>
<accession>A0A4Q9L4Y4</accession>
<comment type="caution">
    <text evidence="1">The sequence shown here is derived from an EMBL/GenBank/DDBJ whole genome shotgun (WGS) entry which is preliminary data.</text>
</comment>